<dbReference type="AlphaFoldDB" id="A0A1S1LIM1"/>
<dbReference type="EMBL" id="MLIQ01000032">
    <property type="protein sequence ID" value="OHU47599.1"/>
    <property type="molecule type" value="Genomic_DNA"/>
</dbReference>
<reference evidence="2 3" key="1">
    <citation type="submission" date="2016-10" db="EMBL/GenBank/DDBJ databases">
        <title>Evaluation of Human, Veterinary and Environmental Mycobacterium chelonae Isolates by Core Genome Phylogenomic Analysis, Targeted Gene Comparison, and Anti-microbial Susceptibility Patterns: A Tale of Mistaken Identities.</title>
        <authorList>
            <person name="Fogelson S.B."/>
            <person name="Camus A.C."/>
            <person name="Lorenz W."/>
            <person name="Vasireddy R."/>
            <person name="Vasireddy S."/>
            <person name="Smith T."/>
            <person name="Brown-Elliott B.A."/>
            <person name="Wallace R.J.Jr."/>
            <person name="Hasan N.A."/>
            <person name="Reischl U."/>
            <person name="Sanchez S."/>
        </authorList>
    </citation>
    <scope>NUCLEOTIDE SEQUENCE [LARGE SCALE GENOMIC DNA]</scope>
    <source>
        <strain evidence="2 3">15515</strain>
    </source>
</reference>
<feature type="transmembrane region" description="Helical" evidence="1">
    <location>
        <begin position="12"/>
        <end position="33"/>
    </location>
</feature>
<proteinExistence type="predicted"/>
<sequence>MNVAGIDSPIELLAVFLVVAGPIAGAWLTGYLANRKHIGKMASEVKAVRGQVENSHQTNLRDDLTDVLNGINLIKLRQVNQGKEIGGLIKDVGGLMDRVGDLAGDIRDHRDELDALSKRIDKLRK</sequence>
<dbReference type="InterPro" id="IPR022704">
    <property type="entry name" value="DUF2746"/>
</dbReference>
<comment type="caution">
    <text evidence="2">The sequence shown here is derived from an EMBL/GenBank/DDBJ whole genome shotgun (WGS) entry which is preliminary data.</text>
</comment>
<keyword evidence="1" id="KW-1133">Transmembrane helix</keyword>
<evidence type="ECO:0000313" key="2">
    <source>
        <dbReference type="EMBL" id="OHU47599.1"/>
    </source>
</evidence>
<name>A0A1S1LIM1_MYCCH</name>
<keyword evidence="1" id="KW-0812">Transmembrane</keyword>
<accession>A0A1S1LIM1</accession>
<evidence type="ECO:0008006" key="4">
    <source>
        <dbReference type="Google" id="ProtNLM"/>
    </source>
</evidence>
<dbReference type="Pfam" id="PF10874">
    <property type="entry name" value="DUF2746"/>
    <property type="match status" value="1"/>
</dbReference>
<protein>
    <recommendedName>
        <fullName evidence="4">DUF2746 domain-containing protein</fullName>
    </recommendedName>
</protein>
<keyword evidence="1" id="KW-0472">Membrane</keyword>
<organism evidence="2 3">
    <name type="scientific">Mycobacteroides chelonae</name>
    <name type="common">Mycobacterium chelonae</name>
    <dbReference type="NCBI Taxonomy" id="1774"/>
    <lineage>
        <taxon>Bacteria</taxon>
        <taxon>Bacillati</taxon>
        <taxon>Actinomycetota</taxon>
        <taxon>Actinomycetes</taxon>
        <taxon>Mycobacteriales</taxon>
        <taxon>Mycobacteriaceae</taxon>
        <taxon>Mycobacteroides</taxon>
    </lineage>
</organism>
<dbReference type="Proteomes" id="UP000180043">
    <property type="component" value="Unassembled WGS sequence"/>
</dbReference>
<evidence type="ECO:0000256" key="1">
    <source>
        <dbReference type="SAM" id="Phobius"/>
    </source>
</evidence>
<dbReference type="RefSeq" id="WP_070947743.1">
    <property type="nucleotide sequence ID" value="NZ_MLIQ01000032.1"/>
</dbReference>
<gene>
    <name evidence="2" type="ORF">BKG82_24835</name>
</gene>
<evidence type="ECO:0000313" key="3">
    <source>
        <dbReference type="Proteomes" id="UP000180043"/>
    </source>
</evidence>